<comment type="caution">
    <text evidence="2">The sequence shown here is derived from an EMBL/GenBank/DDBJ whole genome shotgun (WGS) entry which is preliminary data.</text>
</comment>
<feature type="region of interest" description="Disordered" evidence="1">
    <location>
        <begin position="1094"/>
        <end position="1249"/>
    </location>
</feature>
<evidence type="ECO:0000313" key="3">
    <source>
        <dbReference type="Proteomes" id="UP000708208"/>
    </source>
</evidence>
<feature type="compositionally biased region" description="Polar residues" evidence="1">
    <location>
        <begin position="1051"/>
        <end position="1065"/>
    </location>
</feature>
<feature type="region of interest" description="Disordered" evidence="1">
    <location>
        <begin position="435"/>
        <end position="476"/>
    </location>
</feature>
<protein>
    <submittedName>
        <fullName evidence="2">Uncharacterized protein</fullName>
    </submittedName>
</protein>
<feature type="compositionally biased region" description="Polar residues" evidence="1">
    <location>
        <begin position="1239"/>
        <end position="1249"/>
    </location>
</feature>
<feature type="compositionally biased region" description="Polar residues" evidence="1">
    <location>
        <begin position="1156"/>
        <end position="1217"/>
    </location>
</feature>
<accession>A0A8J2NXJ9</accession>
<feature type="region of interest" description="Disordered" evidence="1">
    <location>
        <begin position="861"/>
        <end position="910"/>
    </location>
</feature>
<dbReference type="Proteomes" id="UP000708208">
    <property type="component" value="Unassembled WGS sequence"/>
</dbReference>
<feature type="compositionally biased region" description="Polar residues" evidence="1">
    <location>
        <begin position="212"/>
        <end position="222"/>
    </location>
</feature>
<feature type="compositionally biased region" description="Low complexity" evidence="1">
    <location>
        <begin position="1218"/>
        <end position="1238"/>
    </location>
</feature>
<feature type="region of interest" description="Disordered" evidence="1">
    <location>
        <begin position="1451"/>
        <end position="1556"/>
    </location>
</feature>
<feature type="compositionally biased region" description="Low complexity" evidence="1">
    <location>
        <begin position="862"/>
        <end position="873"/>
    </location>
</feature>
<dbReference type="OrthoDB" id="8299501at2759"/>
<feature type="region of interest" description="Disordered" evidence="1">
    <location>
        <begin position="1283"/>
        <end position="1409"/>
    </location>
</feature>
<feature type="region of interest" description="Disordered" evidence="1">
    <location>
        <begin position="70"/>
        <end position="222"/>
    </location>
</feature>
<feature type="compositionally biased region" description="Polar residues" evidence="1">
    <location>
        <begin position="175"/>
        <end position="192"/>
    </location>
</feature>
<feature type="compositionally biased region" description="Low complexity" evidence="1">
    <location>
        <begin position="1476"/>
        <end position="1501"/>
    </location>
</feature>
<feature type="compositionally biased region" description="Low complexity" evidence="1">
    <location>
        <begin position="1509"/>
        <end position="1542"/>
    </location>
</feature>
<reference evidence="2" key="1">
    <citation type="submission" date="2021-06" db="EMBL/GenBank/DDBJ databases">
        <authorList>
            <person name="Hodson N. C."/>
            <person name="Mongue J. A."/>
            <person name="Jaron S. K."/>
        </authorList>
    </citation>
    <scope>NUCLEOTIDE SEQUENCE</scope>
</reference>
<keyword evidence="3" id="KW-1185">Reference proteome</keyword>
<feature type="compositionally biased region" description="Polar residues" evidence="1">
    <location>
        <begin position="1287"/>
        <end position="1302"/>
    </location>
</feature>
<evidence type="ECO:0000313" key="2">
    <source>
        <dbReference type="EMBL" id="CAG7722493.1"/>
    </source>
</evidence>
<feature type="compositionally biased region" description="Polar residues" evidence="1">
    <location>
        <begin position="1466"/>
        <end position="1475"/>
    </location>
</feature>
<feature type="compositionally biased region" description="Polar residues" evidence="1">
    <location>
        <begin position="148"/>
        <end position="162"/>
    </location>
</feature>
<feature type="compositionally biased region" description="Polar residues" evidence="1">
    <location>
        <begin position="1094"/>
        <end position="1115"/>
    </location>
</feature>
<feature type="compositionally biased region" description="Basic and acidic residues" evidence="1">
    <location>
        <begin position="83"/>
        <end position="107"/>
    </location>
</feature>
<evidence type="ECO:0000256" key="1">
    <source>
        <dbReference type="SAM" id="MobiDB-lite"/>
    </source>
</evidence>
<feature type="compositionally biased region" description="Polar residues" evidence="1">
    <location>
        <begin position="1367"/>
        <end position="1407"/>
    </location>
</feature>
<gene>
    <name evidence="2" type="ORF">AFUS01_LOCUS11624</name>
</gene>
<proteinExistence type="predicted"/>
<name>A0A8J2NXJ9_9HEXA</name>
<feature type="compositionally biased region" description="Low complexity" evidence="1">
    <location>
        <begin position="1303"/>
        <end position="1326"/>
    </location>
</feature>
<feature type="compositionally biased region" description="Low complexity" evidence="1">
    <location>
        <begin position="1347"/>
        <end position="1366"/>
    </location>
</feature>
<feature type="compositionally biased region" description="Polar residues" evidence="1">
    <location>
        <begin position="306"/>
        <end position="318"/>
    </location>
</feature>
<feature type="compositionally biased region" description="Polar residues" evidence="1">
    <location>
        <begin position="73"/>
        <end position="82"/>
    </location>
</feature>
<feature type="region of interest" description="Disordered" evidence="1">
    <location>
        <begin position="1045"/>
        <end position="1065"/>
    </location>
</feature>
<sequence length="1556" mass="159828">MQAVTENVGEVRSRLRLEKLKVPQLGKNMNRLLEVWNEFSGQIGVIYRRYIDNLWTKVIVAKKSTCEPAKRQFSVTTTNCETESSRNDSAVRTDRFAPKNSSSKHDTPNGQSRSILQKEDVDLDDSSSTSVDRLGSQNSSKKEPMDQITWSSVTSPGFTNRVAQKKGGNPLREFNSPNLTFSPLVSNSNEGSKSPLRLGQGTSPYKPPSKLQAPNFQSPVNPTRYSVTRRKKVVPFGTTYVHVAPVDVINQTFIKNSNGPGSPNMERQGAYGLGGYPSSPTANLTTRMQKLWSPPMMGDVPGQFDPSRQSGVVPSTPHSPHAMAQCSSGDPGMNRKRNRLPDNMMDKRSSPMRNGPSYQDELAKQNSKRTKYIQSTNDLRYNVNAANRNLPYMALPNLQVNDESMTSESILEQMNQTEKRFLPDDDTIAAIRSPKKNRSIHGAKVNTSASSPSPYRKRRVPTHAITSIDEDEDNEKNRGFCSCSECYEEAAGLDRSGQKLASQSASLNNSVSANKKKKTISFNCESPNNGKEASFITAMTMEKKSNDVTEKYTPVSLQIITKAKYEADKQRRLERLNRMLNESFKRSEYRGSTTPEKLSEVTVPPASVISCGLSNGTTESKLTFGASNSGLPSTISGVPLGDEVDSSKINSTTINSPVTVAATLPEVTNVVTTNSAFSFGAGLTSSSTPVTTSAAGLGQVSSTSPFTFGIGSGSTDVSDKPTASVISLPAIAATTFENKTGGFSFGVSASTALTSAGSTSSSFSFGKDNSTTSGTGIPAFGTNTAVTNTSTGFGQTLSTPSGITSITPSTTTNISSSPTVAIPALFGISSSTSAVPNTTVTPSTTAGGTSTPAVFSFGAQPTASAGATSSDTTKPSSVPLSVTEAKTSGTTTTGGFSFGSTTNSTTASVPAATTSSTFGASFSFGTPATTAAISNQPAVTSTSTSSNSIFGQTNNAGTSTLPSLFGKTDGSASLFGAGSTTPNTVASNIALNTNEIKNNASLPNTTSSTTSGSGAIFSFGQGNNSAPSATAATVSQSSGGGFSFAPGFGSKTTGSESTPASTTSFGQINQKATGTAFPQANALFGNNNPVNSTGLFGQGSVPTTNAGNTSSSFSFGQAAPTTTSGGFGQGTTSPPAFGQSSNTFGQALATPPATAFGQSQGSTVPQFGQSNASTAGTSFGQSNASTTSTSFGQSNGSTTSTSFGQANQPTGVTSFGQASNTNATTTFGSSTSGGSSFGQPNTNAAATSAFGQTSGGTIFGQGQGSTAGASNVFGSNSSGTAGGIFGQSGNTSSTFGQGANTNTTSPFGQSSSGSTTTFGQSATSAFGAAPTASSPFGQPSSGGFGQQSGNNNTGFGFGINNSSSGQTTQSGNAFGSQATQPNAFGSQTGQQSTFGSPVNQPASTFGASSAKPLFGQAASSNNSSNSFSFGQTQQQQSNAFNFGAAAANSGNNNNNTAVSPFGGGFNSQPQSSGMFGSSNNPPSQAAAPSGGAFQFGQAVQQPNQGGFNFSAQAPPAFGQQQQQTPQQQQQGQMFSMGSSSSTARRRDARTGRRYRT</sequence>
<dbReference type="EMBL" id="CAJVCH010089854">
    <property type="protein sequence ID" value="CAG7722493.1"/>
    <property type="molecule type" value="Genomic_DNA"/>
</dbReference>
<organism evidence="2 3">
    <name type="scientific">Allacma fusca</name>
    <dbReference type="NCBI Taxonomy" id="39272"/>
    <lineage>
        <taxon>Eukaryota</taxon>
        <taxon>Metazoa</taxon>
        <taxon>Ecdysozoa</taxon>
        <taxon>Arthropoda</taxon>
        <taxon>Hexapoda</taxon>
        <taxon>Collembola</taxon>
        <taxon>Symphypleona</taxon>
        <taxon>Sminthuridae</taxon>
        <taxon>Allacma</taxon>
    </lineage>
</organism>
<feature type="region of interest" description="Disordered" evidence="1">
    <location>
        <begin position="298"/>
        <end position="367"/>
    </location>
</feature>
<feature type="compositionally biased region" description="Polar residues" evidence="1">
    <location>
        <begin position="874"/>
        <end position="886"/>
    </location>
</feature>
<feature type="compositionally biased region" description="Low complexity" evidence="1">
    <location>
        <begin position="887"/>
        <end position="910"/>
    </location>
</feature>